<feature type="transmembrane region" description="Helical" evidence="7">
    <location>
        <begin position="26"/>
        <end position="46"/>
    </location>
</feature>
<evidence type="ECO:0000313" key="9">
    <source>
        <dbReference type="Proteomes" id="UP000199645"/>
    </source>
</evidence>
<dbReference type="AlphaFoldDB" id="A0A1I2M818"/>
<evidence type="ECO:0000256" key="3">
    <source>
        <dbReference type="ARBA" id="ARBA00022475"/>
    </source>
</evidence>
<evidence type="ECO:0000256" key="4">
    <source>
        <dbReference type="ARBA" id="ARBA00022692"/>
    </source>
</evidence>
<dbReference type="EMBL" id="FONV01000027">
    <property type="protein sequence ID" value="SFF87665.1"/>
    <property type="molecule type" value="Genomic_DNA"/>
</dbReference>
<dbReference type="GO" id="GO:0005886">
    <property type="term" value="C:plasma membrane"/>
    <property type="evidence" value="ECO:0007669"/>
    <property type="project" value="UniProtKB-SubCell"/>
</dbReference>
<organism evidence="8 9">
    <name type="scientific">Actinoplanes philippinensis</name>
    <dbReference type="NCBI Taxonomy" id="35752"/>
    <lineage>
        <taxon>Bacteria</taxon>
        <taxon>Bacillati</taxon>
        <taxon>Actinomycetota</taxon>
        <taxon>Actinomycetes</taxon>
        <taxon>Micromonosporales</taxon>
        <taxon>Micromonosporaceae</taxon>
        <taxon>Actinoplanes</taxon>
    </lineage>
</organism>
<dbReference type="PANTHER" id="PTHR33452">
    <property type="entry name" value="OXIDOREDUCTASE CATD-RELATED"/>
    <property type="match status" value="1"/>
</dbReference>
<evidence type="ECO:0000313" key="8">
    <source>
        <dbReference type="EMBL" id="SFF87665.1"/>
    </source>
</evidence>
<evidence type="ECO:0000256" key="7">
    <source>
        <dbReference type="SAM" id="Phobius"/>
    </source>
</evidence>
<keyword evidence="4 7" id="KW-0812">Transmembrane</keyword>
<comment type="similarity">
    <text evidence="2">Belongs to the DoxX family.</text>
</comment>
<dbReference type="STRING" id="35752.SAMN05421541_12751"/>
<dbReference type="Proteomes" id="UP000199645">
    <property type="component" value="Unassembled WGS sequence"/>
</dbReference>
<comment type="subcellular location">
    <subcellularLocation>
        <location evidence="1">Cell membrane</location>
        <topology evidence="1">Multi-pass membrane protein</topology>
    </subcellularLocation>
</comment>
<evidence type="ECO:0000256" key="1">
    <source>
        <dbReference type="ARBA" id="ARBA00004651"/>
    </source>
</evidence>
<evidence type="ECO:0000256" key="2">
    <source>
        <dbReference type="ARBA" id="ARBA00006679"/>
    </source>
</evidence>
<keyword evidence="9" id="KW-1185">Reference proteome</keyword>
<keyword evidence="5 7" id="KW-1133">Transmembrane helix</keyword>
<feature type="transmembrane region" description="Helical" evidence="7">
    <location>
        <begin position="100"/>
        <end position="132"/>
    </location>
</feature>
<dbReference type="PANTHER" id="PTHR33452:SF1">
    <property type="entry name" value="INNER MEMBRANE PROTEIN YPHA-RELATED"/>
    <property type="match status" value="1"/>
</dbReference>
<sequence>MTATGRDAATQLDPAPAPGNALTTTAGRSLAVLRISLGFVFLWAFLDKTFGWNYATPGERAWINGGSPTKGFLSGVDAGPFAGFFNDIAGQAWADWLFMLGLLGIGVALVLGIGMRIAAVAATVMMVLMWFAEFPPAQTNDAGEATHSTNPFMDYHLVYAVGAVVTALTYAGHTWGLGRWWAHLPLVQRNPWLI</sequence>
<protein>
    <submittedName>
        <fullName evidence="8">Thiosulfate dehydrogenase [quinone] large subunit</fullName>
    </submittedName>
</protein>
<proteinExistence type="inferred from homology"/>
<evidence type="ECO:0000256" key="6">
    <source>
        <dbReference type="ARBA" id="ARBA00023136"/>
    </source>
</evidence>
<name>A0A1I2M818_9ACTN</name>
<evidence type="ECO:0000256" key="5">
    <source>
        <dbReference type="ARBA" id="ARBA00022989"/>
    </source>
</evidence>
<feature type="transmembrane region" description="Helical" evidence="7">
    <location>
        <begin position="152"/>
        <end position="171"/>
    </location>
</feature>
<dbReference type="InterPro" id="IPR032808">
    <property type="entry name" value="DoxX"/>
</dbReference>
<dbReference type="OrthoDB" id="3253635at2"/>
<accession>A0A1I2M818</accession>
<dbReference type="Pfam" id="PF07681">
    <property type="entry name" value="DoxX"/>
    <property type="match status" value="1"/>
</dbReference>
<reference evidence="8 9" key="1">
    <citation type="submission" date="2016-10" db="EMBL/GenBank/DDBJ databases">
        <authorList>
            <person name="de Groot N.N."/>
        </authorList>
    </citation>
    <scope>NUCLEOTIDE SEQUENCE [LARGE SCALE GENOMIC DNA]</scope>
    <source>
        <strain evidence="8 9">DSM 43019</strain>
    </source>
</reference>
<gene>
    <name evidence="8" type="ORF">SAMN05421541_12751</name>
</gene>
<keyword evidence="6 7" id="KW-0472">Membrane</keyword>
<dbReference type="InterPro" id="IPR051907">
    <property type="entry name" value="DoxX-like_oxidoreductase"/>
</dbReference>
<dbReference type="RefSeq" id="WP_093621853.1">
    <property type="nucleotide sequence ID" value="NZ_BOMT01000109.1"/>
</dbReference>
<keyword evidence="3" id="KW-1003">Cell membrane</keyword>